<dbReference type="Gene3D" id="1.20.1560.10">
    <property type="entry name" value="ABC transporter type 1, transmembrane domain"/>
    <property type="match status" value="1"/>
</dbReference>
<evidence type="ECO:0000256" key="1">
    <source>
        <dbReference type="ARBA" id="ARBA00004651"/>
    </source>
</evidence>
<dbReference type="Pfam" id="PF00005">
    <property type="entry name" value="ABC_tran"/>
    <property type="match status" value="1"/>
</dbReference>
<keyword evidence="2" id="KW-0813">Transport</keyword>
<dbReference type="InterPro" id="IPR003593">
    <property type="entry name" value="AAA+_ATPase"/>
</dbReference>
<feature type="transmembrane region" description="Helical" evidence="9">
    <location>
        <begin position="114"/>
        <end position="131"/>
    </location>
</feature>
<keyword evidence="7 9" id="KW-1133">Transmembrane helix</keyword>
<evidence type="ECO:0000313" key="12">
    <source>
        <dbReference type="EMBL" id="KKL75809.1"/>
    </source>
</evidence>
<name>A0A0F9EP54_9ZZZZ</name>
<keyword evidence="8 9" id="KW-0472">Membrane</keyword>
<dbReference type="SUPFAM" id="SSF90123">
    <property type="entry name" value="ABC transporter transmembrane region"/>
    <property type="match status" value="1"/>
</dbReference>
<evidence type="ECO:0000256" key="4">
    <source>
        <dbReference type="ARBA" id="ARBA00022692"/>
    </source>
</evidence>
<evidence type="ECO:0000256" key="6">
    <source>
        <dbReference type="ARBA" id="ARBA00022840"/>
    </source>
</evidence>
<dbReference type="SMART" id="SM00382">
    <property type="entry name" value="AAA"/>
    <property type="match status" value="1"/>
</dbReference>
<gene>
    <name evidence="12" type="ORF">LCGC14_2051150</name>
</gene>
<proteinExistence type="predicted"/>
<feature type="transmembrane region" description="Helical" evidence="9">
    <location>
        <begin position="90"/>
        <end position="108"/>
    </location>
</feature>
<accession>A0A0F9EP54</accession>
<dbReference type="SUPFAM" id="SSF52540">
    <property type="entry name" value="P-loop containing nucleoside triphosphate hydrolases"/>
    <property type="match status" value="1"/>
</dbReference>
<comment type="caution">
    <text evidence="12">The sequence shown here is derived from an EMBL/GenBank/DDBJ whole genome shotgun (WGS) entry which is preliminary data.</text>
</comment>
<reference evidence="12" key="1">
    <citation type="journal article" date="2015" name="Nature">
        <title>Complex archaea that bridge the gap between prokaryotes and eukaryotes.</title>
        <authorList>
            <person name="Spang A."/>
            <person name="Saw J.H."/>
            <person name="Jorgensen S.L."/>
            <person name="Zaremba-Niedzwiedzka K."/>
            <person name="Martijn J."/>
            <person name="Lind A.E."/>
            <person name="van Eijk R."/>
            <person name="Schleper C."/>
            <person name="Guy L."/>
            <person name="Ettema T.J."/>
        </authorList>
    </citation>
    <scope>NUCLEOTIDE SEQUENCE</scope>
</reference>
<feature type="transmembrane region" description="Helical" evidence="9">
    <location>
        <begin position="6"/>
        <end position="23"/>
    </location>
</feature>
<dbReference type="InterPro" id="IPR003439">
    <property type="entry name" value="ABC_transporter-like_ATP-bd"/>
</dbReference>
<evidence type="ECO:0000256" key="9">
    <source>
        <dbReference type="SAM" id="Phobius"/>
    </source>
</evidence>
<evidence type="ECO:0000259" key="11">
    <source>
        <dbReference type="PROSITE" id="PS50929"/>
    </source>
</evidence>
<evidence type="ECO:0000256" key="2">
    <source>
        <dbReference type="ARBA" id="ARBA00022448"/>
    </source>
</evidence>
<evidence type="ECO:0000256" key="8">
    <source>
        <dbReference type="ARBA" id="ARBA00023136"/>
    </source>
</evidence>
<evidence type="ECO:0000256" key="5">
    <source>
        <dbReference type="ARBA" id="ARBA00022741"/>
    </source>
</evidence>
<protein>
    <recommendedName>
        <fullName evidence="13">ABC transmembrane type-1 domain-containing protein</fullName>
    </recommendedName>
</protein>
<dbReference type="PROSITE" id="PS00211">
    <property type="entry name" value="ABC_TRANSPORTER_1"/>
    <property type="match status" value="1"/>
</dbReference>
<dbReference type="InterPro" id="IPR011527">
    <property type="entry name" value="ABC1_TM_dom"/>
</dbReference>
<dbReference type="PROSITE" id="PS50893">
    <property type="entry name" value="ABC_TRANSPORTER_2"/>
    <property type="match status" value="1"/>
</dbReference>
<sequence length="360" mass="39803">MELALITFTVIPVLILAMALWQSRARRAFVRVRQAIAVVNANLQENVSGVRVVQSLSREGENIRRFDQVNADNWSANVEAGRLTAAVMPVMELMVAAATALVVIFGGIRVLDGSLGVGVVIAFALYVQRFFDPIRDLVLQYTQLQRAMAGGQRIFEVLDTKPEIVDAPDAVELSDARGAVPGWEVTFDHVHFRYVPDVEVLHDIDLRVRPGEVLAIVGPTGAGKSTLTSLIARFYDVTEGRLLIDGVDIRHLKRESLARRMGVVFQDPFLFSGSVRDNILYGRLEATEEEIVEAARTVGAHDFVKRLPQGYDTVLHERGQNLSQGQRQLIAFARAVLADPRILILDEATANVDTRTEVVI</sequence>
<organism evidence="12">
    <name type="scientific">marine sediment metagenome</name>
    <dbReference type="NCBI Taxonomy" id="412755"/>
    <lineage>
        <taxon>unclassified sequences</taxon>
        <taxon>metagenomes</taxon>
        <taxon>ecological metagenomes</taxon>
    </lineage>
</organism>
<dbReference type="InterPro" id="IPR027417">
    <property type="entry name" value="P-loop_NTPase"/>
</dbReference>
<dbReference type="Pfam" id="PF00664">
    <property type="entry name" value="ABC_membrane"/>
    <property type="match status" value="1"/>
</dbReference>
<keyword evidence="5" id="KW-0547">Nucleotide-binding</keyword>
<dbReference type="PANTHER" id="PTHR43394">
    <property type="entry name" value="ATP-DEPENDENT PERMEASE MDL1, MITOCHONDRIAL"/>
    <property type="match status" value="1"/>
</dbReference>
<evidence type="ECO:0000256" key="3">
    <source>
        <dbReference type="ARBA" id="ARBA00022475"/>
    </source>
</evidence>
<dbReference type="InterPro" id="IPR039421">
    <property type="entry name" value="Type_1_exporter"/>
</dbReference>
<dbReference type="InterPro" id="IPR036640">
    <property type="entry name" value="ABC1_TM_sf"/>
</dbReference>
<dbReference type="PROSITE" id="PS50929">
    <property type="entry name" value="ABC_TM1F"/>
    <property type="match status" value="1"/>
</dbReference>
<keyword evidence="4 9" id="KW-0812">Transmembrane</keyword>
<dbReference type="Gene3D" id="3.40.50.300">
    <property type="entry name" value="P-loop containing nucleotide triphosphate hydrolases"/>
    <property type="match status" value="1"/>
</dbReference>
<dbReference type="FunFam" id="3.40.50.300:FF:000299">
    <property type="entry name" value="ABC transporter ATP-binding protein/permease"/>
    <property type="match status" value="1"/>
</dbReference>
<feature type="non-terminal residue" evidence="12">
    <location>
        <position position="360"/>
    </location>
</feature>
<dbReference type="PANTHER" id="PTHR43394:SF1">
    <property type="entry name" value="ATP-BINDING CASSETTE SUB-FAMILY B MEMBER 10, MITOCHONDRIAL"/>
    <property type="match status" value="1"/>
</dbReference>
<evidence type="ECO:0008006" key="13">
    <source>
        <dbReference type="Google" id="ProtNLM"/>
    </source>
</evidence>
<comment type="subcellular location">
    <subcellularLocation>
        <location evidence="1">Cell membrane</location>
        <topology evidence="1">Multi-pass membrane protein</topology>
    </subcellularLocation>
</comment>
<dbReference type="GO" id="GO:0005524">
    <property type="term" value="F:ATP binding"/>
    <property type="evidence" value="ECO:0007669"/>
    <property type="project" value="UniProtKB-KW"/>
</dbReference>
<feature type="domain" description="ABC transporter" evidence="10">
    <location>
        <begin position="185"/>
        <end position="360"/>
    </location>
</feature>
<evidence type="ECO:0000259" key="10">
    <source>
        <dbReference type="PROSITE" id="PS50893"/>
    </source>
</evidence>
<dbReference type="GO" id="GO:0005886">
    <property type="term" value="C:plasma membrane"/>
    <property type="evidence" value="ECO:0007669"/>
    <property type="project" value="UniProtKB-SubCell"/>
</dbReference>
<keyword evidence="3" id="KW-1003">Cell membrane</keyword>
<dbReference type="EMBL" id="LAZR01024243">
    <property type="protein sequence ID" value="KKL75809.1"/>
    <property type="molecule type" value="Genomic_DNA"/>
</dbReference>
<dbReference type="GO" id="GO:0015421">
    <property type="term" value="F:ABC-type oligopeptide transporter activity"/>
    <property type="evidence" value="ECO:0007669"/>
    <property type="project" value="TreeGrafter"/>
</dbReference>
<dbReference type="AlphaFoldDB" id="A0A0F9EP54"/>
<feature type="domain" description="ABC transmembrane type-1" evidence="11">
    <location>
        <begin position="1"/>
        <end position="146"/>
    </location>
</feature>
<dbReference type="InterPro" id="IPR017871">
    <property type="entry name" value="ABC_transporter-like_CS"/>
</dbReference>
<evidence type="ECO:0000256" key="7">
    <source>
        <dbReference type="ARBA" id="ARBA00022989"/>
    </source>
</evidence>
<dbReference type="GO" id="GO:0016887">
    <property type="term" value="F:ATP hydrolysis activity"/>
    <property type="evidence" value="ECO:0007669"/>
    <property type="project" value="InterPro"/>
</dbReference>
<keyword evidence="6" id="KW-0067">ATP-binding</keyword>